<dbReference type="EMBL" id="BPQB01000074">
    <property type="protein sequence ID" value="GJE97630.1"/>
    <property type="molecule type" value="Genomic_DNA"/>
</dbReference>
<dbReference type="Proteomes" id="UP000703269">
    <property type="component" value="Unassembled WGS sequence"/>
</dbReference>
<organism evidence="1 2">
    <name type="scientific">Phanerochaete sordida</name>
    <dbReference type="NCBI Taxonomy" id="48140"/>
    <lineage>
        <taxon>Eukaryota</taxon>
        <taxon>Fungi</taxon>
        <taxon>Dikarya</taxon>
        <taxon>Basidiomycota</taxon>
        <taxon>Agaricomycotina</taxon>
        <taxon>Agaricomycetes</taxon>
        <taxon>Polyporales</taxon>
        <taxon>Phanerochaetaceae</taxon>
        <taxon>Phanerochaete</taxon>
    </lineage>
</organism>
<dbReference type="SUPFAM" id="SSF52047">
    <property type="entry name" value="RNI-like"/>
    <property type="match status" value="1"/>
</dbReference>
<sequence length="340" mass="38862">MSQGILPFFIRSCPRLEVVILNDSPGREAVDMLWSLNALERVECTLHGMETSEFWDANCDLINLARAPALSYLSVSAPWDYGEAAWYQSDYEPMPFASLKTLKLFHFPYEDTLVALLEKLDAPLLQTLEIGALHELERYDEDHFASLLGLLEKFPQLRALNISGLGIDEPLTLQPSLKLWGLEELEIDILDAVDESFVSQLARACPQLRRFVGYTGPHEYASPWDLNVLEECAASMPRLEYLHTEFYTEYMDELKEPTARSLVPITIMVGNSRLAEEDWGQVAAYIAKIYPNAICRQWPSLEWDDMADDELVSNTRRWRWVSRAVAEVGSRLNLIHDEDT</sequence>
<name>A0A9P3LJR3_9APHY</name>
<keyword evidence="2" id="KW-1185">Reference proteome</keyword>
<evidence type="ECO:0000313" key="2">
    <source>
        <dbReference type="Proteomes" id="UP000703269"/>
    </source>
</evidence>
<gene>
    <name evidence="1" type="ORF">PsYK624_138510</name>
</gene>
<dbReference type="Gene3D" id="3.80.10.10">
    <property type="entry name" value="Ribonuclease Inhibitor"/>
    <property type="match status" value="1"/>
</dbReference>
<reference evidence="1 2" key="1">
    <citation type="submission" date="2021-08" db="EMBL/GenBank/DDBJ databases">
        <title>Draft Genome Sequence of Phanerochaete sordida strain YK-624.</title>
        <authorList>
            <person name="Mori T."/>
            <person name="Dohra H."/>
            <person name="Suzuki T."/>
            <person name="Kawagishi H."/>
            <person name="Hirai H."/>
        </authorList>
    </citation>
    <scope>NUCLEOTIDE SEQUENCE [LARGE SCALE GENOMIC DNA]</scope>
    <source>
        <strain evidence="1 2">YK-624</strain>
    </source>
</reference>
<evidence type="ECO:0008006" key="3">
    <source>
        <dbReference type="Google" id="ProtNLM"/>
    </source>
</evidence>
<protein>
    <recommendedName>
        <fullName evidence="3">F-box domain-containing protein</fullName>
    </recommendedName>
</protein>
<accession>A0A9P3LJR3</accession>
<comment type="caution">
    <text evidence="1">The sequence shown here is derived from an EMBL/GenBank/DDBJ whole genome shotgun (WGS) entry which is preliminary data.</text>
</comment>
<evidence type="ECO:0000313" key="1">
    <source>
        <dbReference type="EMBL" id="GJE97630.1"/>
    </source>
</evidence>
<proteinExistence type="predicted"/>
<dbReference type="OrthoDB" id="10604959at2759"/>
<dbReference type="AlphaFoldDB" id="A0A9P3LJR3"/>
<dbReference type="InterPro" id="IPR032675">
    <property type="entry name" value="LRR_dom_sf"/>
</dbReference>